<dbReference type="CDD" id="cd00075">
    <property type="entry name" value="HATPase"/>
    <property type="match status" value="1"/>
</dbReference>
<feature type="region of interest" description="Disordered" evidence="5">
    <location>
        <begin position="1"/>
        <end position="23"/>
    </location>
</feature>
<dbReference type="InterPro" id="IPR000014">
    <property type="entry name" value="PAS"/>
</dbReference>
<dbReference type="Gene3D" id="1.10.287.130">
    <property type="match status" value="1"/>
</dbReference>
<dbReference type="PROSITE" id="PS50112">
    <property type="entry name" value="PAS"/>
    <property type="match status" value="1"/>
</dbReference>
<dbReference type="SUPFAM" id="SSF47384">
    <property type="entry name" value="Homodimeric domain of signal transducing histidine kinase"/>
    <property type="match status" value="1"/>
</dbReference>
<evidence type="ECO:0000256" key="1">
    <source>
        <dbReference type="ARBA" id="ARBA00000085"/>
    </source>
</evidence>
<dbReference type="InterPro" id="IPR003594">
    <property type="entry name" value="HATPase_dom"/>
</dbReference>
<evidence type="ECO:0000313" key="8">
    <source>
        <dbReference type="EMBL" id="GGC99159.1"/>
    </source>
</evidence>
<dbReference type="PANTHER" id="PTHR43065:SF29">
    <property type="entry name" value="SENSOR PROTEIN KINASE FLES"/>
    <property type="match status" value="1"/>
</dbReference>
<gene>
    <name evidence="8" type="primary">fleS</name>
    <name evidence="8" type="ORF">GCM10007418_18040</name>
</gene>
<evidence type="ECO:0000256" key="5">
    <source>
        <dbReference type="SAM" id="MobiDB-lite"/>
    </source>
</evidence>
<dbReference type="SUPFAM" id="SSF55785">
    <property type="entry name" value="PYP-like sensor domain (PAS domain)"/>
    <property type="match status" value="1"/>
</dbReference>
<dbReference type="InterPro" id="IPR003661">
    <property type="entry name" value="HisK_dim/P_dom"/>
</dbReference>
<keyword evidence="9" id="KW-1185">Reference proteome</keyword>
<dbReference type="InterPro" id="IPR036097">
    <property type="entry name" value="HisK_dim/P_sf"/>
</dbReference>
<dbReference type="InterPro" id="IPR004358">
    <property type="entry name" value="Sig_transdc_His_kin-like_C"/>
</dbReference>
<reference evidence="9" key="1">
    <citation type="journal article" date="2019" name="Int. J. Syst. Evol. Microbiol.">
        <title>The Global Catalogue of Microorganisms (GCM) 10K type strain sequencing project: providing services to taxonomists for standard genome sequencing and annotation.</title>
        <authorList>
            <consortium name="The Broad Institute Genomics Platform"/>
            <consortium name="The Broad Institute Genome Sequencing Center for Infectious Disease"/>
            <person name="Wu L."/>
            <person name="Ma J."/>
        </authorList>
    </citation>
    <scope>NUCLEOTIDE SEQUENCE [LARGE SCALE GENOMIC DNA]</scope>
    <source>
        <strain evidence="9">CGMCC 1.12482</strain>
    </source>
</reference>
<dbReference type="RefSeq" id="WP_150278439.1">
    <property type="nucleotide sequence ID" value="NZ_BMFF01000003.1"/>
</dbReference>
<dbReference type="PANTHER" id="PTHR43065">
    <property type="entry name" value="SENSOR HISTIDINE KINASE"/>
    <property type="match status" value="1"/>
</dbReference>
<dbReference type="GO" id="GO:0016301">
    <property type="term" value="F:kinase activity"/>
    <property type="evidence" value="ECO:0007669"/>
    <property type="project" value="UniProtKB-KW"/>
</dbReference>
<protein>
    <recommendedName>
        <fullName evidence="2">histidine kinase</fullName>
        <ecNumber evidence="2">2.7.13.3</ecNumber>
    </recommendedName>
</protein>
<evidence type="ECO:0000256" key="4">
    <source>
        <dbReference type="SAM" id="Coils"/>
    </source>
</evidence>
<evidence type="ECO:0000313" key="9">
    <source>
        <dbReference type="Proteomes" id="UP000638188"/>
    </source>
</evidence>
<organism evidence="8 9">
    <name type="scientific">Halopseudomonas salina</name>
    <dbReference type="NCBI Taxonomy" id="1323744"/>
    <lineage>
        <taxon>Bacteria</taxon>
        <taxon>Pseudomonadati</taxon>
        <taxon>Pseudomonadota</taxon>
        <taxon>Gammaproteobacteria</taxon>
        <taxon>Pseudomonadales</taxon>
        <taxon>Pseudomonadaceae</taxon>
        <taxon>Halopseudomonas</taxon>
    </lineage>
</organism>
<dbReference type="Pfam" id="PF13188">
    <property type="entry name" value="PAS_8"/>
    <property type="match status" value="1"/>
</dbReference>
<dbReference type="SUPFAM" id="SSF55874">
    <property type="entry name" value="ATPase domain of HSP90 chaperone/DNA topoisomerase II/histidine kinase"/>
    <property type="match status" value="1"/>
</dbReference>
<keyword evidence="8" id="KW-0418">Kinase</keyword>
<dbReference type="SMART" id="SM00387">
    <property type="entry name" value="HATPase_c"/>
    <property type="match status" value="1"/>
</dbReference>
<dbReference type="InterPro" id="IPR035965">
    <property type="entry name" value="PAS-like_dom_sf"/>
</dbReference>
<dbReference type="EC" id="2.7.13.3" evidence="2"/>
<comment type="catalytic activity">
    <reaction evidence="1">
        <text>ATP + protein L-histidine = ADP + protein N-phospho-L-histidine.</text>
        <dbReference type="EC" id="2.7.13.3"/>
    </reaction>
</comment>
<keyword evidence="3" id="KW-0597">Phosphoprotein</keyword>
<evidence type="ECO:0000259" key="6">
    <source>
        <dbReference type="PROSITE" id="PS50109"/>
    </source>
</evidence>
<dbReference type="PRINTS" id="PR00344">
    <property type="entry name" value="BCTRLSENSOR"/>
</dbReference>
<dbReference type="Pfam" id="PF00512">
    <property type="entry name" value="HisKA"/>
    <property type="match status" value="1"/>
</dbReference>
<evidence type="ECO:0000256" key="2">
    <source>
        <dbReference type="ARBA" id="ARBA00012438"/>
    </source>
</evidence>
<dbReference type="CDD" id="cd00082">
    <property type="entry name" value="HisKA"/>
    <property type="match status" value="1"/>
</dbReference>
<feature type="domain" description="Histidine kinase" evidence="6">
    <location>
        <begin position="195"/>
        <end position="403"/>
    </location>
</feature>
<dbReference type="InterPro" id="IPR036890">
    <property type="entry name" value="HATPase_C_sf"/>
</dbReference>
<dbReference type="CDD" id="cd00130">
    <property type="entry name" value="PAS"/>
    <property type="match status" value="1"/>
</dbReference>
<keyword evidence="8" id="KW-0808">Transferase</keyword>
<dbReference type="PROSITE" id="PS50109">
    <property type="entry name" value="HIS_KIN"/>
    <property type="match status" value="1"/>
</dbReference>
<name>A0ABQ1PLD3_9GAMM</name>
<feature type="domain" description="PAS" evidence="7">
    <location>
        <begin position="80"/>
        <end position="136"/>
    </location>
</feature>
<accession>A0ABQ1PLD3</accession>
<dbReference type="SMART" id="SM00091">
    <property type="entry name" value="PAS"/>
    <property type="match status" value="1"/>
</dbReference>
<keyword evidence="4" id="KW-0175">Coiled coil</keyword>
<evidence type="ECO:0000256" key="3">
    <source>
        <dbReference type="ARBA" id="ARBA00022553"/>
    </source>
</evidence>
<comment type="caution">
    <text evidence="8">The sequence shown here is derived from an EMBL/GenBank/DDBJ whole genome shotgun (WGS) entry which is preliminary data.</text>
</comment>
<dbReference type="Gene3D" id="3.30.450.20">
    <property type="entry name" value="PAS domain"/>
    <property type="match status" value="1"/>
</dbReference>
<dbReference type="Pfam" id="PF02518">
    <property type="entry name" value="HATPase_c"/>
    <property type="match status" value="1"/>
</dbReference>
<sequence length="415" mass="45556">MVLTAQHLPATETDPQVTVPGARPQRSEAQLERAHALFKEMSDRLSSSHTLLQAQVASLQGQLDQARVQRDQELAEKACLASRLQNLLDLLPGGVVVLDGNGRVREANPAARELLGEPLEGQLWRDLIRERFAPRDDDYHEVSLRSGRRVSLATRSLNGEPGQIILINDQTETRQLQSQLARHERLSALGRMVASLAHQIRTPLSTAMLYASHLNDSALPLEHRQRFGERLTCRLQTIEHQVRDMLLFAKGDLPLTDRLTITELFDALRQQAEPMLGQAGATCRWDNRCDSQALLRCNQDTLIGAMTNLIDNAIQAGGHYPQLKVCARLIEGQLSLAVVDTGCGMDASQRAQIGEPFFTTRSQGTGLGVSVVKSVAAAHGGAFFLRSKAGWGTCAELLLPLQAVVADGTYREAHP</sequence>
<dbReference type="Proteomes" id="UP000638188">
    <property type="component" value="Unassembled WGS sequence"/>
</dbReference>
<dbReference type="Gene3D" id="3.30.565.10">
    <property type="entry name" value="Histidine kinase-like ATPase, C-terminal domain"/>
    <property type="match status" value="1"/>
</dbReference>
<dbReference type="InterPro" id="IPR005467">
    <property type="entry name" value="His_kinase_dom"/>
</dbReference>
<dbReference type="EMBL" id="BMFF01000003">
    <property type="protein sequence ID" value="GGC99159.1"/>
    <property type="molecule type" value="Genomic_DNA"/>
</dbReference>
<dbReference type="SMART" id="SM00388">
    <property type="entry name" value="HisKA"/>
    <property type="match status" value="1"/>
</dbReference>
<feature type="coiled-coil region" evidence="4">
    <location>
        <begin position="49"/>
        <end position="76"/>
    </location>
</feature>
<evidence type="ECO:0000259" key="7">
    <source>
        <dbReference type="PROSITE" id="PS50112"/>
    </source>
</evidence>
<proteinExistence type="predicted"/>